<organism evidence="2 3">
    <name type="scientific">Paraburkholderia youngii</name>
    <dbReference type="NCBI Taxonomy" id="2782701"/>
    <lineage>
        <taxon>Bacteria</taxon>
        <taxon>Pseudomonadati</taxon>
        <taxon>Pseudomonadota</taxon>
        <taxon>Betaproteobacteria</taxon>
        <taxon>Burkholderiales</taxon>
        <taxon>Burkholderiaceae</taxon>
        <taxon>Paraburkholderia</taxon>
    </lineage>
</organism>
<dbReference type="InterPro" id="IPR028969">
    <property type="entry name" value="Imm52"/>
</dbReference>
<name>A0A7W8L8G2_9BURK</name>
<dbReference type="Proteomes" id="UP000592820">
    <property type="component" value="Unassembled WGS sequence"/>
</dbReference>
<comment type="caution">
    <text evidence="2">The sequence shown here is derived from an EMBL/GenBank/DDBJ whole genome shotgun (WGS) entry which is preliminary data.</text>
</comment>
<evidence type="ECO:0000259" key="1">
    <source>
        <dbReference type="Pfam" id="PF15579"/>
    </source>
</evidence>
<feature type="domain" description="Immunity protein 52" evidence="1">
    <location>
        <begin position="24"/>
        <end position="238"/>
    </location>
</feature>
<dbReference type="RefSeq" id="WP_184226401.1">
    <property type="nucleotide sequence ID" value="NZ_JACHDE010000004.1"/>
</dbReference>
<dbReference type="EMBL" id="JACHDE010000004">
    <property type="protein sequence ID" value="MBB5400944.1"/>
    <property type="molecule type" value="Genomic_DNA"/>
</dbReference>
<protein>
    <recommendedName>
        <fullName evidence="1">Immunity protein 52 domain-containing protein</fullName>
    </recommendedName>
</protein>
<reference evidence="2 3" key="1">
    <citation type="submission" date="2020-08" db="EMBL/GenBank/DDBJ databases">
        <title>Genomic Encyclopedia of Type Strains, Phase IV (KMG-V): Genome sequencing to study the core and pangenomes of soil and plant-associated prokaryotes.</title>
        <authorList>
            <person name="Whitman W."/>
        </authorList>
    </citation>
    <scope>NUCLEOTIDE SEQUENCE [LARGE SCALE GENOMIC DNA]</scope>
    <source>
        <strain evidence="2 3">JPY162</strain>
    </source>
</reference>
<dbReference type="Pfam" id="PF15579">
    <property type="entry name" value="Imm52"/>
    <property type="match status" value="1"/>
</dbReference>
<evidence type="ECO:0000313" key="3">
    <source>
        <dbReference type="Proteomes" id="UP000592820"/>
    </source>
</evidence>
<dbReference type="AlphaFoldDB" id="A0A7W8L8G2"/>
<proteinExistence type="predicted"/>
<sequence>MNLSEQHRDRTDLPNADWQTHLSRLRPVIDLLKRKDRELSEWYLQGESEQEALQHRAYDDKVPSTTAIDALSKEYAGKSKDDPKSIGIWNGVRSDQVGASITVEIDGGEIFSKSLDISLNEKMGNRNSRLGDYNSVAEVLSKIVEIYGSFYITFGPYFYFKEKVFEDRPGVSWMLYLPHTLTAAQVPEARALIPVKREDKQQGTIIVSVTDEVFDVNNRDHVKAANDIEIRLADQDLLPRFVDL</sequence>
<evidence type="ECO:0000313" key="2">
    <source>
        <dbReference type="EMBL" id="MBB5400944.1"/>
    </source>
</evidence>
<gene>
    <name evidence="2" type="ORF">HDG41_002999</name>
</gene>
<accession>A0A7W8L8G2</accession>